<gene>
    <name evidence="9" type="ORF">ACFPC0_23275</name>
</gene>
<feature type="active site" description="Charge relay system" evidence="5">
    <location>
        <position position="450"/>
    </location>
</feature>
<dbReference type="InterPro" id="IPR023828">
    <property type="entry name" value="Peptidase_S8_Ser-AS"/>
</dbReference>
<dbReference type="PROSITE" id="PS00137">
    <property type="entry name" value="SUBTILASE_HIS"/>
    <property type="match status" value="1"/>
</dbReference>
<dbReference type="PANTHER" id="PTHR43806:SF65">
    <property type="entry name" value="SERINE PROTEASE APRX"/>
    <property type="match status" value="1"/>
</dbReference>
<dbReference type="PIRSF" id="PIRSF037854">
    <property type="entry name" value="Dihydropyridine_esterase"/>
    <property type="match status" value="1"/>
</dbReference>
<feature type="chain" id="PRO_5045337763" evidence="7">
    <location>
        <begin position="29"/>
        <end position="1121"/>
    </location>
</feature>
<dbReference type="InterPro" id="IPR023827">
    <property type="entry name" value="Peptidase_S8_Asp-AS"/>
</dbReference>
<dbReference type="EMBL" id="JBHSDP010000024">
    <property type="protein sequence ID" value="MFC4330653.1"/>
    <property type="molecule type" value="Genomic_DNA"/>
</dbReference>
<dbReference type="SUPFAM" id="SSF52743">
    <property type="entry name" value="Subtilisin-like"/>
    <property type="match status" value="1"/>
</dbReference>
<keyword evidence="3 5" id="KW-0378">Hydrolase</keyword>
<evidence type="ECO:0000256" key="1">
    <source>
        <dbReference type="ARBA" id="ARBA00011073"/>
    </source>
</evidence>
<evidence type="ECO:0000256" key="3">
    <source>
        <dbReference type="ARBA" id="ARBA00022801"/>
    </source>
</evidence>
<keyword evidence="2 5" id="KW-0645">Protease</keyword>
<dbReference type="PROSITE" id="PS00138">
    <property type="entry name" value="SUBTILASE_SER"/>
    <property type="match status" value="1"/>
</dbReference>
<organism evidence="9 10">
    <name type="scientific">Streptomyces andamanensis</name>
    <dbReference type="NCBI Taxonomy" id="1565035"/>
    <lineage>
        <taxon>Bacteria</taxon>
        <taxon>Bacillati</taxon>
        <taxon>Actinomycetota</taxon>
        <taxon>Actinomycetes</taxon>
        <taxon>Kitasatosporales</taxon>
        <taxon>Streptomycetaceae</taxon>
        <taxon>Streptomyces</taxon>
    </lineage>
</organism>
<dbReference type="InterPro" id="IPR013783">
    <property type="entry name" value="Ig-like_fold"/>
</dbReference>
<dbReference type="Gene3D" id="2.60.40.10">
    <property type="entry name" value="Immunoglobulins"/>
    <property type="match status" value="1"/>
</dbReference>
<protein>
    <submittedName>
        <fullName evidence="9">S8 family serine peptidase</fullName>
    </submittedName>
</protein>
<dbReference type="Gene3D" id="3.40.50.200">
    <property type="entry name" value="Peptidase S8/S53 domain"/>
    <property type="match status" value="1"/>
</dbReference>
<sequence>MRRPRRYLVGAVAIAVALTSGLVGGAAAAPPGNARGTAGTAAAGASKAVTLITGDRVLVTATGQITSVRRAEGRERVPFSVRKIDGHTHVVPGDAELLLAKGKLDPRLFDVTKLLADGYDDAHRSGVPLIVTFQGRQKRSLDTFTGAGARLDRELPVVDGASLHTDRSRGAAFWNALTGSPTDKDARTGAEFTASTAVAKVWLDGKRKGVLDRSVPQIGAPTAWAAGYDGTGTKVAVLDTGIDGSHPDLAGQVIAEQNFSDSPDTADHYGHGTHVASVVAGTGAKSGGRYKGVAPGAKLLNGKIIDDGNEGEESGIIAGMEWAVAQGADIVNLSIGGEDTPGIDPVEEAVDRLSSASGTLFVVAAGNDGKDEHTVNSPGSAEAALTVGAVDKADKLAGFSSRGPRVGDGGVKPDLTAPGVAITAASAPGSTLENENPSGIPGYLTLDGTSMATPHVAGAAALLAQQHPDWNGTRLKAVLTGSAEPGPYSAFQQGTGRTDVARAIGQSVITEQGPLDFGEQEWPHTDDEPATKQLTYRNLGTGPVTLDLSADAFSVNGKPAAQGMFTVSPRRLTVPAGGTASAAVTADTRAGDSDGTFGGAVSAVSADGRTRVRTAVGVEREAQMLDLTLRHLGEDGSPTDDATTEIQGVDNDFHSLLAPEADGELTVRLPKGTYSLSSTVHPGYTAPKHALLFQPKLELDADTTVVVDARQAQPVQVSVPDPAAKNIDGMIAVGWKRDAGLDPGIYTYASPGFQRVAVGQIGRRLPADQAFAQYSGTWSNQEGSAPVNYRLAWTRTGLLGGFSAEVDQRQLAKVDVRIGTPTAPEDAYLQAQPFTPRGELLVFGQPLQASLPLRETDYVLGNRTKWSFSLLAGAGAETQLFGAAAYEAGRSYTEQYNVGVFGPALDHTDTAPPLFALGAARNGNVLQAHLPQFNDAAGHWNLGPVVTAVSSLTADGKEVPDVRGISPAADVVQYNVPERDSAYKLTLDTSRDPAATPVSTRVRTEWTFRSARTPEDTWTALPLSVVRFSPALTQASTAKAGRTFDVPFRIEGAAAAQKPEKLAFEVSYDEGRTWQRAVVVGTHLSLRHPAEAGSVSLRAALTDARGNTLVQTIGRAYLTTK</sequence>
<evidence type="ECO:0000259" key="8">
    <source>
        <dbReference type="Pfam" id="PF00082"/>
    </source>
</evidence>
<evidence type="ECO:0000256" key="5">
    <source>
        <dbReference type="PROSITE-ProRule" id="PRU01240"/>
    </source>
</evidence>
<dbReference type="InterPro" id="IPR050131">
    <property type="entry name" value="Peptidase_S8_subtilisin-like"/>
</dbReference>
<dbReference type="InterPro" id="IPR017297">
    <property type="entry name" value="Peptidase_S8A_DPH-A"/>
</dbReference>
<comment type="similarity">
    <text evidence="1 5 6">Belongs to the peptidase S8 family.</text>
</comment>
<evidence type="ECO:0000313" key="9">
    <source>
        <dbReference type="EMBL" id="MFC4330653.1"/>
    </source>
</evidence>
<feature type="active site" description="Charge relay system" evidence="5">
    <location>
        <position position="271"/>
    </location>
</feature>
<proteinExistence type="inferred from homology"/>
<dbReference type="RefSeq" id="WP_381741640.1">
    <property type="nucleotide sequence ID" value="NZ_JBHSDP010000024.1"/>
</dbReference>
<dbReference type="PROSITE" id="PS00136">
    <property type="entry name" value="SUBTILASE_ASP"/>
    <property type="match status" value="1"/>
</dbReference>
<dbReference type="PROSITE" id="PS51892">
    <property type="entry name" value="SUBTILASE"/>
    <property type="match status" value="1"/>
</dbReference>
<dbReference type="InterPro" id="IPR015500">
    <property type="entry name" value="Peptidase_S8_subtilisin-rel"/>
</dbReference>
<reference evidence="10" key="1">
    <citation type="journal article" date="2019" name="Int. J. Syst. Evol. Microbiol.">
        <title>The Global Catalogue of Microorganisms (GCM) 10K type strain sequencing project: providing services to taxonomists for standard genome sequencing and annotation.</title>
        <authorList>
            <consortium name="The Broad Institute Genomics Platform"/>
            <consortium name="The Broad Institute Genome Sequencing Center for Infectious Disease"/>
            <person name="Wu L."/>
            <person name="Ma J."/>
        </authorList>
    </citation>
    <scope>NUCLEOTIDE SEQUENCE [LARGE SCALE GENOMIC DNA]</scope>
    <source>
        <strain evidence="10">PCU 347</strain>
    </source>
</reference>
<dbReference type="PRINTS" id="PR00723">
    <property type="entry name" value="SUBTILISIN"/>
</dbReference>
<keyword evidence="4 5" id="KW-0720">Serine protease</keyword>
<name>A0ABV8TJ87_9ACTN</name>
<dbReference type="PANTHER" id="PTHR43806">
    <property type="entry name" value="PEPTIDASE S8"/>
    <property type="match status" value="1"/>
</dbReference>
<dbReference type="InterPro" id="IPR036852">
    <property type="entry name" value="Peptidase_S8/S53_dom_sf"/>
</dbReference>
<keyword evidence="10" id="KW-1185">Reference proteome</keyword>
<feature type="signal peptide" evidence="7">
    <location>
        <begin position="1"/>
        <end position="28"/>
    </location>
</feature>
<evidence type="ECO:0000256" key="2">
    <source>
        <dbReference type="ARBA" id="ARBA00022670"/>
    </source>
</evidence>
<keyword evidence="7" id="KW-0732">Signal</keyword>
<dbReference type="InterPro" id="IPR022398">
    <property type="entry name" value="Peptidase_S8_His-AS"/>
</dbReference>
<evidence type="ECO:0000256" key="6">
    <source>
        <dbReference type="RuleBase" id="RU003355"/>
    </source>
</evidence>
<dbReference type="Pfam" id="PF00082">
    <property type="entry name" value="Peptidase_S8"/>
    <property type="match status" value="1"/>
</dbReference>
<comment type="caution">
    <text evidence="9">The sequence shown here is derived from an EMBL/GenBank/DDBJ whole genome shotgun (WGS) entry which is preliminary data.</text>
</comment>
<feature type="domain" description="Peptidase S8/S53" evidence="8">
    <location>
        <begin position="230"/>
        <end position="496"/>
    </location>
</feature>
<evidence type="ECO:0000313" key="10">
    <source>
        <dbReference type="Proteomes" id="UP001595824"/>
    </source>
</evidence>
<evidence type="ECO:0000256" key="7">
    <source>
        <dbReference type="SAM" id="SignalP"/>
    </source>
</evidence>
<accession>A0ABV8TJ87</accession>
<feature type="active site" description="Charge relay system" evidence="5">
    <location>
        <position position="239"/>
    </location>
</feature>
<evidence type="ECO:0000256" key="4">
    <source>
        <dbReference type="ARBA" id="ARBA00022825"/>
    </source>
</evidence>
<dbReference type="Proteomes" id="UP001595824">
    <property type="component" value="Unassembled WGS sequence"/>
</dbReference>
<dbReference type="InterPro" id="IPR000209">
    <property type="entry name" value="Peptidase_S8/S53_dom"/>
</dbReference>